<protein>
    <submittedName>
        <fullName evidence="1">Unnamed protein product</fullName>
    </submittedName>
</protein>
<comment type="caution">
    <text evidence="1">The sequence shown here is derived from an EMBL/GenBank/DDBJ whole genome shotgun (WGS) entry which is preliminary data.</text>
</comment>
<keyword evidence="2" id="KW-1185">Reference proteome</keyword>
<sequence length="81" mass="9026">MPEIKLIELDFALKKCISMDVPEVNNNIAVGPRYKYLTRCPMPSHAACQTGSSSRVDDDDLTYVDSPITSNSMERNTCART</sequence>
<accession>A0ACB5T1F2</accession>
<dbReference type="EMBL" id="BSXS01002341">
    <property type="protein sequence ID" value="GME78829.1"/>
    <property type="molecule type" value="Genomic_DNA"/>
</dbReference>
<dbReference type="Proteomes" id="UP001165064">
    <property type="component" value="Unassembled WGS sequence"/>
</dbReference>
<organism evidence="1 2">
    <name type="scientific">Ambrosiozyma monospora</name>
    <name type="common">Yeast</name>
    <name type="synonym">Endomycopsis monosporus</name>
    <dbReference type="NCBI Taxonomy" id="43982"/>
    <lineage>
        <taxon>Eukaryota</taxon>
        <taxon>Fungi</taxon>
        <taxon>Dikarya</taxon>
        <taxon>Ascomycota</taxon>
        <taxon>Saccharomycotina</taxon>
        <taxon>Pichiomycetes</taxon>
        <taxon>Pichiales</taxon>
        <taxon>Pichiaceae</taxon>
        <taxon>Ambrosiozyma</taxon>
    </lineage>
</organism>
<evidence type="ECO:0000313" key="1">
    <source>
        <dbReference type="EMBL" id="GME78829.1"/>
    </source>
</evidence>
<reference evidence="1" key="1">
    <citation type="submission" date="2023-04" db="EMBL/GenBank/DDBJ databases">
        <title>Ambrosiozyma monospora NBRC 10751.</title>
        <authorList>
            <person name="Ichikawa N."/>
            <person name="Sato H."/>
            <person name="Tonouchi N."/>
        </authorList>
    </citation>
    <scope>NUCLEOTIDE SEQUENCE</scope>
    <source>
        <strain evidence="1">NBRC 10751</strain>
    </source>
</reference>
<name>A0ACB5T1F2_AMBMO</name>
<gene>
    <name evidence="1" type="ORF">Amon02_000362700</name>
</gene>
<evidence type="ECO:0000313" key="2">
    <source>
        <dbReference type="Proteomes" id="UP001165064"/>
    </source>
</evidence>
<proteinExistence type="predicted"/>